<keyword evidence="11" id="KW-1185">Reference proteome</keyword>
<organism evidence="10 11">
    <name type="scientific">Brevundimonas phage vB_BpoS-Marchewka</name>
    <dbReference type="NCBI Taxonomy" id="2948604"/>
    <lineage>
        <taxon>Viruses</taxon>
        <taxon>Duplodnaviria</taxon>
        <taxon>Heunggongvirae</taxon>
        <taxon>Uroviricota</taxon>
        <taxon>Caudoviricetes</taxon>
        <taxon>Jeanschmidtviridae</taxon>
        <taxon>Marchewkavirus</taxon>
        <taxon>Marchewkavirus marchewka</taxon>
    </lineage>
</organism>
<evidence type="ECO:0000256" key="1">
    <source>
        <dbReference type="ARBA" id="ARBA00001946"/>
    </source>
</evidence>
<comment type="cofactor">
    <cofactor evidence="1">
        <name>Mg(2+)</name>
        <dbReference type="ChEBI" id="CHEBI:18420"/>
    </cofactor>
</comment>
<keyword evidence="6" id="KW-0547">Nucleotide-binding</keyword>
<gene>
    <name evidence="10" type="ORF">MARCHEWKA_03420</name>
</gene>
<dbReference type="Pfam" id="PF01743">
    <property type="entry name" value="PolyA_pol"/>
    <property type="match status" value="1"/>
</dbReference>
<sequence length="384" mass="42640">MRPPVTPELEAVERAFVDRGYRLWFVGGCVRDALMGEAPKDVDLCTDATPDEQQALYRSLGLVCYPTGIEFGTLTVVIGAEPYEITTLRTETEHDGRHATVAFTRDLHEDLARRDLTINAMAMTFQGLLIDPFGGERDLDAGVVRFVGDASERIEEDHLRILRFFRFHGRYGRGRLDPAAAAACALFGHGLRAISGERIWVEMKKVVAHDSGPRMVREMRRLGLLDHLEVSGEVLPERMDIAHAHTRDPVVLMSALAKNWPPIAKRWRWSKSETALAKFLENRLYGPPTLKNLKYLLACEKASPAYAEAWARATGVPEVFTEVSSWPVPALPINGDDFVAKGFKPKEIGGGLMAARLTWALSGYTMNREDMLTALDGVRLAPGG</sequence>
<dbReference type="GO" id="GO:0000049">
    <property type="term" value="F:tRNA binding"/>
    <property type="evidence" value="ECO:0007669"/>
    <property type="project" value="TreeGrafter"/>
</dbReference>
<keyword evidence="2" id="KW-0808">Transferase</keyword>
<evidence type="ECO:0000259" key="9">
    <source>
        <dbReference type="Pfam" id="PF12627"/>
    </source>
</evidence>
<feature type="domain" description="tRNA nucleotidyltransferase/poly(A) polymerase RNA and SrmB- binding" evidence="9">
    <location>
        <begin position="176"/>
        <end position="228"/>
    </location>
</feature>
<evidence type="ECO:0000256" key="7">
    <source>
        <dbReference type="ARBA" id="ARBA00022842"/>
    </source>
</evidence>
<keyword evidence="3" id="KW-0819">tRNA processing</keyword>
<dbReference type="Proteomes" id="UP001056634">
    <property type="component" value="Segment"/>
</dbReference>
<keyword evidence="4" id="KW-0548">Nucleotidyltransferase</keyword>
<dbReference type="SUPFAM" id="SSF81891">
    <property type="entry name" value="Poly A polymerase C-terminal region-like"/>
    <property type="match status" value="1"/>
</dbReference>
<dbReference type="Pfam" id="PF12627">
    <property type="entry name" value="PolyA_pol_RNAbd"/>
    <property type="match status" value="1"/>
</dbReference>
<dbReference type="InterPro" id="IPR002646">
    <property type="entry name" value="PolA_pol_head_dom"/>
</dbReference>
<proteinExistence type="predicted"/>
<evidence type="ECO:0000259" key="8">
    <source>
        <dbReference type="Pfam" id="PF01743"/>
    </source>
</evidence>
<dbReference type="InterPro" id="IPR032828">
    <property type="entry name" value="PolyA_RNA-bd"/>
</dbReference>
<dbReference type="PANTHER" id="PTHR46173:SF1">
    <property type="entry name" value="CCA TRNA NUCLEOTIDYLTRANSFERASE 1, MITOCHONDRIAL"/>
    <property type="match status" value="1"/>
</dbReference>
<evidence type="ECO:0000256" key="6">
    <source>
        <dbReference type="ARBA" id="ARBA00022741"/>
    </source>
</evidence>
<evidence type="ECO:0000256" key="3">
    <source>
        <dbReference type="ARBA" id="ARBA00022694"/>
    </source>
</evidence>
<dbReference type="Gene3D" id="1.10.3090.10">
    <property type="entry name" value="cca-adding enzyme, domain 2"/>
    <property type="match status" value="1"/>
</dbReference>
<protein>
    <submittedName>
        <fullName evidence="10">tRNA nucleotidyltransferase</fullName>
    </submittedName>
</protein>
<dbReference type="InterPro" id="IPR050264">
    <property type="entry name" value="Bact_CCA-adding_enz_type3_sf"/>
</dbReference>
<dbReference type="GO" id="GO:0016779">
    <property type="term" value="F:nucleotidyltransferase activity"/>
    <property type="evidence" value="ECO:0007669"/>
    <property type="project" value="UniProtKB-KW"/>
</dbReference>
<dbReference type="Gene3D" id="3.30.460.10">
    <property type="entry name" value="Beta Polymerase, domain 2"/>
    <property type="match status" value="1"/>
</dbReference>
<keyword evidence="5" id="KW-0479">Metal-binding</keyword>
<evidence type="ECO:0000256" key="2">
    <source>
        <dbReference type="ARBA" id="ARBA00022679"/>
    </source>
</evidence>
<dbReference type="GO" id="GO:0008033">
    <property type="term" value="P:tRNA processing"/>
    <property type="evidence" value="ECO:0007669"/>
    <property type="project" value="UniProtKB-KW"/>
</dbReference>
<evidence type="ECO:0000256" key="5">
    <source>
        <dbReference type="ARBA" id="ARBA00022723"/>
    </source>
</evidence>
<dbReference type="SUPFAM" id="SSF81301">
    <property type="entry name" value="Nucleotidyltransferase"/>
    <property type="match status" value="1"/>
</dbReference>
<dbReference type="EMBL" id="ON529851">
    <property type="protein sequence ID" value="UTC28854.1"/>
    <property type="molecule type" value="Genomic_DNA"/>
</dbReference>
<dbReference type="InterPro" id="IPR043519">
    <property type="entry name" value="NT_sf"/>
</dbReference>
<evidence type="ECO:0000256" key="4">
    <source>
        <dbReference type="ARBA" id="ARBA00022695"/>
    </source>
</evidence>
<dbReference type="GO" id="GO:0046872">
    <property type="term" value="F:metal ion binding"/>
    <property type="evidence" value="ECO:0007669"/>
    <property type="project" value="UniProtKB-KW"/>
</dbReference>
<dbReference type="CDD" id="cd05398">
    <property type="entry name" value="NT_ClassII-CCAase"/>
    <property type="match status" value="1"/>
</dbReference>
<evidence type="ECO:0000313" key="10">
    <source>
        <dbReference type="EMBL" id="UTC28854.1"/>
    </source>
</evidence>
<accession>A0A9E7N2V7</accession>
<feature type="domain" description="Poly A polymerase head" evidence="8">
    <location>
        <begin position="23"/>
        <end position="145"/>
    </location>
</feature>
<evidence type="ECO:0000313" key="11">
    <source>
        <dbReference type="Proteomes" id="UP001056634"/>
    </source>
</evidence>
<keyword evidence="7" id="KW-0460">Magnesium</keyword>
<dbReference type="PANTHER" id="PTHR46173">
    <property type="entry name" value="CCA TRNA NUCLEOTIDYLTRANSFERASE 1, MITOCHONDRIAL"/>
    <property type="match status" value="1"/>
</dbReference>
<name>A0A9E7N2V7_9CAUD</name>
<reference evidence="10" key="1">
    <citation type="submission" date="2022-04" db="EMBL/GenBank/DDBJ databases">
        <authorList>
            <person name="Friedrich I."/>
            <person name="Schneider D."/>
            <person name="Poehlein A."/>
            <person name="Hertel R."/>
            <person name="Daniel R."/>
        </authorList>
    </citation>
    <scope>NUCLEOTIDE SEQUENCE</scope>
</reference>
<dbReference type="GO" id="GO:0000166">
    <property type="term" value="F:nucleotide binding"/>
    <property type="evidence" value="ECO:0007669"/>
    <property type="project" value="UniProtKB-KW"/>
</dbReference>